<dbReference type="STRING" id="81824.A9UQM9"/>
<gene>
    <name evidence="7" type="ORF">MONBRDRAFT_2372</name>
</gene>
<feature type="non-terminal residue" evidence="7">
    <location>
        <position position="180"/>
    </location>
</feature>
<sequence length="180" mass="20123">RGRSSRRGKTAGRGHKGYGQHNGTVRLGFEGGQTPFYRRQPKHGFKNPFSVEYQTINLSKLKDFIARGKIDASQPIDMHTLWKSGAIDKIQNGVKLLGEGSADFDLPVRIEVSRASKSAIEAIEKAGGIVSCAYYDRVGLRALLKPEKFTTIPRRARPPNKQRPYYENPENRGYLAGFES</sequence>
<dbReference type="eggNOG" id="KOG0846">
    <property type="taxonomic scope" value="Eukaryota"/>
</dbReference>
<dbReference type="SUPFAM" id="SSF52080">
    <property type="entry name" value="Ribosomal proteins L15p and L18e"/>
    <property type="match status" value="1"/>
</dbReference>
<dbReference type="RefSeq" id="XP_001742389.1">
    <property type="nucleotide sequence ID" value="XM_001742337.1"/>
</dbReference>
<dbReference type="GeneID" id="5887995"/>
<proteinExistence type="inferred from homology"/>
<dbReference type="KEGG" id="mbr:MONBRDRAFT_2372"/>
<feature type="region of interest" description="Disordered" evidence="5">
    <location>
        <begin position="1"/>
        <end position="43"/>
    </location>
</feature>
<dbReference type="EMBL" id="CH991543">
    <property type="protein sequence ID" value="EDQ92627.1"/>
    <property type="molecule type" value="Genomic_DNA"/>
</dbReference>
<keyword evidence="2 4" id="KW-0689">Ribosomal protein</keyword>
<dbReference type="InterPro" id="IPR001196">
    <property type="entry name" value="Ribosomal_uL15_CS"/>
</dbReference>
<feature type="domain" description="Large ribosomal subunit protein uL15/eL18" evidence="6">
    <location>
        <begin position="55"/>
        <end position="130"/>
    </location>
</feature>
<dbReference type="PANTHER" id="PTHR12934">
    <property type="entry name" value="50S RIBOSOMAL PROTEIN L15"/>
    <property type="match status" value="1"/>
</dbReference>
<dbReference type="GO" id="GO:0005762">
    <property type="term" value="C:mitochondrial large ribosomal subunit"/>
    <property type="evidence" value="ECO:0000318"/>
    <property type="project" value="GO_Central"/>
</dbReference>
<dbReference type="HAMAP" id="MF_01341">
    <property type="entry name" value="Ribosomal_uL15"/>
    <property type="match status" value="1"/>
</dbReference>
<evidence type="ECO:0000256" key="3">
    <source>
        <dbReference type="ARBA" id="ARBA00023274"/>
    </source>
</evidence>
<dbReference type="GO" id="GO:0003735">
    <property type="term" value="F:structural constituent of ribosome"/>
    <property type="evidence" value="ECO:0000318"/>
    <property type="project" value="GO_Central"/>
</dbReference>
<protein>
    <recommendedName>
        <fullName evidence="6">Large ribosomal subunit protein uL15/eL18 domain-containing protein</fullName>
    </recommendedName>
</protein>
<dbReference type="Pfam" id="PF00828">
    <property type="entry name" value="Ribosomal_L27A"/>
    <property type="match status" value="1"/>
</dbReference>
<accession>A9UQM9</accession>
<dbReference type="InterPro" id="IPR036227">
    <property type="entry name" value="Ribosomal_uL15/eL18_sf"/>
</dbReference>
<name>A9UQM9_MONBE</name>
<evidence type="ECO:0000256" key="5">
    <source>
        <dbReference type="SAM" id="MobiDB-lite"/>
    </source>
</evidence>
<dbReference type="FunCoup" id="A9UQM9">
    <property type="interactions" value="1065"/>
</dbReference>
<organism evidence="7 8">
    <name type="scientific">Monosiga brevicollis</name>
    <name type="common">Choanoflagellate</name>
    <dbReference type="NCBI Taxonomy" id="81824"/>
    <lineage>
        <taxon>Eukaryota</taxon>
        <taxon>Choanoflagellata</taxon>
        <taxon>Craspedida</taxon>
        <taxon>Salpingoecidae</taxon>
        <taxon>Monosiga</taxon>
    </lineage>
</organism>
<evidence type="ECO:0000256" key="2">
    <source>
        <dbReference type="ARBA" id="ARBA00022980"/>
    </source>
</evidence>
<dbReference type="Proteomes" id="UP000001357">
    <property type="component" value="Unassembled WGS sequence"/>
</dbReference>
<comment type="similarity">
    <text evidence="1 4">Belongs to the universal ribosomal protein uL15 family.</text>
</comment>
<feature type="region of interest" description="Disordered" evidence="5">
    <location>
        <begin position="153"/>
        <end position="180"/>
    </location>
</feature>
<dbReference type="Gene3D" id="3.100.10.10">
    <property type="match status" value="1"/>
</dbReference>
<dbReference type="OMA" id="WFEGGQM"/>
<dbReference type="InterPro" id="IPR005749">
    <property type="entry name" value="Ribosomal_uL15_bac-type"/>
</dbReference>
<keyword evidence="3 4" id="KW-0687">Ribonucleoprotein</keyword>
<dbReference type="InterPro" id="IPR030878">
    <property type="entry name" value="Ribosomal_uL15"/>
</dbReference>
<dbReference type="AlphaFoldDB" id="A9UQM9"/>
<evidence type="ECO:0000313" key="8">
    <source>
        <dbReference type="Proteomes" id="UP000001357"/>
    </source>
</evidence>
<keyword evidence="8" id="KW-1185">Reference proteome</keyword>
<dbReference type="NCBIfam" id="TIGR01071">
    <property type="entry name" value="rplO_bact"/>
    <property type="match status" value="1"/>
</dbReference>
<reference evidence="7 8" key="1">
    <citation type="journal article" date="2008" name="Nature">
        <title>The genome of the choanoflagellate Monosiga brevicollis and the origin of metazoans.</title>
        <authorList>
            <consortium name="JGI Sequencing"/>
            <person name="King N."/>
            <person name="Westbrook M.J."/>
            <person name="Young S.L."/>
            <person name="Kuo A."/>
            <person name="Abedin M."/>
            <person name="Chapman J."/>
            <person name="Fairclough S."/>
            <person name="Hellsten U."/>
            <person name="Isogai Y."/>
            <person name="Letunic I."/>
            <person name="Marr M."/>
            <person name="Pincus D."/>
            <person name="Putnam N."/>
            <person name="Rokas A."/>
            <person name="Wright K.J."/>
            <person name="Zuzow R."/>
            <person name="Dirks W."/>
            <person name="Good M."/>
            <person name="Goodstein D."/>
            <person name="Lemons D."/>
            <person name="Li W."/>
            <person name="Lyons J.B."/>
            <person name="Morris A."/>
            <person name="Nichols S."/>
            <person name="Richter D.J."/>
            <person name="Salamov A."/>
            <person name="Bork P."/>
            <person name="Lim W.A."/>
            <person name="Manning G."/>
            <person name="Miller W.T."/>
            <person name="McGinnis W."/>
            <person name="Shapiro H."/>
            <person name="Tjian R."/>
            <person name="Grigoriev I.V."/>
            <person name="Rokhsar D."/>
        </authorList>
    </citation>
    <scope>NUCLEOTIDE SEQUENCE [LARGE SCALE GENOMIC DNA]</scope>
    <source>
        <strain evidence="8">MX1 / ATCC 50154</strain>
    </source>
</reference>
<dbReference type="PROSITE" id="PS00475">
    <property type="entry name" value="RIBOSOMAL_L15"/>
    <property type="match status" value="1"/>
</dbReference>
<feature type="non-terminal residue" evidence="7">
    <location>
        <position position="1"/>
    </location>
</feature>
<dbReference type="InParanoid" id="A9UQM9"/>
<evidence type="ECO:0000313" key="7">
    <source>
        <dbReference type="EMBL" id="EDQ92627.1"/>
    </source>
</evidence>
<dbReference type="InterPro" id="IPR021131">
    <property type="entry name" value="Ribosomal_uL15/eL18"/>
</dbReference>
<evidence type="ECO:0000256" key="4">
    <source>
        <dbReference type="RuleBase" id="RU003888"/>
    </source>
</evidence>
<dbReference type="PANTHER" id="PTHR12934:SF11">
    <property type="entry name" value="LARGE RIBOSOMAL SUBUNIT PROTEIN UL15M"/>
    <property type="match status" value="1"/>
</dbReference>
<dbReference type="GO" id="GO:0006412">
    <property type="term" value="P:translation"/>
    <property type="evidence" value="ECO:0007669"/>
    <property type="project" value="InterPro"/>
</dbReference>
<evidence type="ECO:0000256" key="1">
    <source>
        <dbReference type="ARBA" id="ARBA00007320"/>
    </source>
</evidence>
<feature type="compositionally biased region" description="Basic residues" evidence="5">
    <location>
        <begin position="1"/>
        <end position="18"/>
    </location>
</feature>
<evidence type="ECO:0000259" key="6">
    <source>
        <dbReference type="Pfam" id="PF00828"/>
    </source>
</evidence>